<comment type="caution">
    <text evidence="3">The sequence shown here is derived from an EMBL/GenBank/DDBJ whole genome shotgun (WGS) entry which is preliminary data.</text>
</comment>
<feature type="binding site" evidence="2">
    <location>
        <position position="165"/>
    </location>
    <ligand>
        <name>substrate</name>
    </ligand>
</feature>
<evidence type="ECO:0000313" key="3">
    <source>
        <dbReference type="EMBL" id="HJD31380.1"/>
    </source>
</evidence>
<dbReference type="AlphaFoldDB" id="A0A9D2QXC8"/>
<feature type="binding site" evidence="2">
    <location>
        <position position="266"/>
    </location>
    <ligand>
        <name>substrate</name>
    </ligand>
</feature>
<reference evidence="3" key="1">
    <citation type="journal article" date="2021" name="PeerJ">
        <title>Extensive microbial diversity within the chicken gut microbiome revealed by metagenomics and culture.</title>
        <authorList>
            <person name="Gilroy R."/>
            <person name="Ravi A."/>
            <person name="Getino M."/>
            <person name="Pursley I."/>
            <person name="Horton D.L."/>
            <person name="Alikhan N.F."/>
            <person name="Baker D."/>
            <person name="Gharbi K."/>
            <person name="Hall N."/>
            <person name="Watson M."/>
            <person name="Adriaenssens E.M."/>
            <person name="Foster-Nyarko E."/>
            <person name="Jarju S."/>
            <person name="Secka A."/>
            <person name="Antonio M."/>
            <person name="Oren A."/>
            <person name="Chaudhuri R.R."/>
            <person name="La Ragione R."/>
            <person name="Hildebrand F."/>
            <person name="Pallen M.J."/>
        </authorList>
    </citation>
    <scope>NUCLEOTIDE SEQUENCE</scope>
    <source>
        <strain evidence="3">ChiHjej8B7-25341</strain>
    </source>
</reference>
<dbReference type="EC" id="3.6.1.57" evidence="3"/>
<dbReference type="PANTHER" id="PTHR21015:SF22">
    <property type="entry name" value="GLYCOSYLTRANSFERASE"/>
    <property type="match status" value="1"/>
</dbReference>
<feature type="active site" description="Proton acceptor" evidence="1">
    <location>
        <position position="21"/>
    </location>
</feature>
<dbReference type="Gene3D" id="3.40.50.2000">
    <property type="entry name" value="Glycogen Phosphorylase B"/>
    <property type="match status" value="1"/>
</dbReference>
<evidence type="ECO:0000313" key="4">
    <source>
        <dbReference type="Proteomes" id="UP000823851"/>
    </source>
</evidence>
<keyword evidence="3" id="KW-0378">Hydrolase</keyword>
<dbReference type="NCBIfam" id="TIGR03590">
    <property type="entry name" value="PseG"/>
    <property type="match status" value="1"/>
</dbReference>
<dbReference type="Gene3D" id="3.40.50.11190">
    <property type="match status" value="1"/>
</dbReference>
<accession>A0A9D2QXC8</accession>
<dbReference type="InterPro" id="IPR020023">
    <property type="entry name" value="PseG"/>
</dbReference>
<dbReference type="EMBL" id="DWUW01000154">
    <property type="protein sequence ID" value="HJD31380.1"/>
    <property type="molecule type" value="Genomic_DNA"/>
</dbReference>
<dbReference type="Proteomes" id="UP000823851">
    <property type="component" value="Unassembled WGS sequence"/>
</dbReference>
<evidence type="ECO:0000256" key="2">
    <source>
        <dbReference type="PIRSR" id="PIRSR620023-2"/>
    </source>
</evidence>
<dbReference type="PANTHER" id="PTHR21015">
    <property type="entry name" value="UDP-N-ACETYLGLUCOSAMINE--N-ACETYLMURAMYL-(PENTAPEPTIDE) PYROPHOSPHORYL-UNDECAPRENOL N-ACETYLGLUCOSAMINE TRANSFERASE 1"/>
    <property type="match status" value="1"/>
</dbReference>
<dbReference type="GO" id="GO:0016787">
    <property type="term" value="F:hydrolase activity"/>
    <property type="evidence" value="ECO:0007669"/>
    <property type="project" value="UniProtKB-KW"/>
</dbReference>
<dbReference type="GO" id="GO:0016757">
    <property type="term" value="F:glycosyltransferase activity"/>
    <property type="evidence" value="ECO:0007669"/>
    <property type="project" value="TreeGrafter"/>
</dbReference>
<proteinExistence type="predicted"/>
<dbReference type="SUPFAM" id="SSF53756">
    <property type="entry name" value="UDP-Glycosyltransferase/glycogen phosphorylase"/>
    <property type="match status" value="1"/>
</dbReference>
<name>A0A9D2QXC8_9FIRM</name>
<gene>
    <name evidence="3" type="primary">pseG</name>
    <name evidence="3" type="ORF">H9912_05500</name>
</gene>
<protein>
    <submittedName>
        <fullName evidence="3">UDP-2,4-diacetamido-2,4, 6-trideoxy-beta-L-altropyranose hydrolase</fullName>
        <ecNumber evidence="3">3.6.1.57</ecNumber>
    </submittedName>
</protein>
<sequence>MEDRKTVLIRADGNPDIATGHLMRCLSIAEALREQGAQAEFAVADPVSAGLLASFWEEEKAFPVHVLHTDYRKPDAELPALERLLENGPAGQAGGRFRCLLIDSYFVTPPYLEELRRLLPTAYLDDLMAFDCPADLVVNYDFLPPRDFYSKAGRTLLGGRYTPLRSQFCGLTPAFREQVGSLLISTGGTDACNVAGRLAAFLLLAPQSASWKIHALTGPMHAHRRELTALAAKDPRLQLHENVKDMASLMAGRDLAVSAAGTTLYELCAAGVPAVSFTLADNQLSCARDMQRFAGVPCAGDARQEKDIIETLASLLFSLAKNREKRDALARSMHAAVDGRGAQRIARALLAL</sequence>
<organism evidence="3 4">
    <name type="scientific">Candidatus Eisenbergiella stercorigallinarum</name>
    <dbReference type="NCBI Taxonomy" id="2838557"/>
    <lineage>
        <taxon>Bacteria</taxon>
        <taxon>Bacillati</taxon>
        <taxon>Bacillota</taxon>
        <taxon>Clostridia</taxon>
        <taxon>Lachnospirales</taxon>
        <taxon>Lachnospiraceae</taxon>
        <taxon>Eisenbergiella</taxon>
    </lineage>
</organism>
<reference evidence="3" key="2">
    <citation type="submission" date="2021-04" db="EMBL/GenBank/DDBJ databases">
        <authorList>
            <person name="Gilroy R."/>
        </authorList>
    </citation>
    <scope>NUCLEOTIDE SEQUENCE</scope>
    <source>
        <strain evidence="3">ChiHjej8B7-25341</strain>
    </source>
</reference>
<evidence type="ECO:0000256" key="1">
    <source>
        <dbReference type="PIRSR" id="PIRSR620023-1"/>
    </source>
</evidence>